<name>A0ACD1G0F0_9EURO</name>
<evidence type="ECO:0000313" key="2">
    <source>
        <dbReference type="Proteomes" id="UP000249057"/>
    </source>
</evidence>
<dbReference type="EMBL" id="KZ825371">
    <property type="protein sequence ID" value="RAH42719.1"/>
    <property type="molecule type" value="Genomic_DNA"/>
</dbReference>
<organism evidence="1 2">
    <name type="scientific">Aspergillus brunneoviolaceus CBS 621.78</name>
    <dbReference type="NCBI Taxonomy" id="1450534"/>
    <lineage>
        <taxon>Eukaryota</taxon>
        <taxon>Fungi</taxon>
        <taxon>Dikarya</taxon>
        <taxon>Ascomycota</taxon>
        <taxon>Pezizomycotina</taxon>
        <taxon>Eurotiomycetes</taxon>
        <taxon>Eurotiomycetidae</taxon>
        <taxon>Eurotiales</taxon>
        <taxon>Aspergillaceae</taxon>
        <taxon>Aspergillus</taxon>
        <taxon>Aspergillus subgen. Circumdati</taxon>
    </lineage>
</organism>
<proteinExistence type="predicted"/>
<gene>
    <name evidence="1" type="ORF">BO95DRAFT_503785</name>
</gene>
<evidence type="ECO:0000313" key="1">
    <source>
        <dbReference type="EMBL" id="RAH42719.1"/>
    </source>
</evidence>
<keyword evidence="2" id="KW-1185">Reference proteome</keyword>
<accession>A0ACD1G0F0</accession>
<sequence>MAPATAITLYSTLALLCTTAFLNVGGASPVLDPVSSTQHLLQPEPELELKPDHQDPASYPLHPITDSPSLSPPSSSFEEEEEEAYKAPSWFESTLLARRLLALSPTGTTSTIFPSPLPANSRAYAHIPADVAGHSISLTEYLSDCEHALSPATSSSSSSTEGESEDESEGNPIFLALTIATTFRNTAHGSNLSLSLSWWDHVNRTEPVFPGFPLSPAGLPRVTLLGYVEAIDFEAVARSTGRAEGAGEVEARLTECYLRAHPDAKAWLPGRKGAPHESFWARLVVEQVYWVGGFGGLQQIGWANLSEWRGIGRWGSAGDLGDGSRRGWEGVRLPGEDE</sequence>
<dbReference type="Proteomes" id="UP000249057">
    <property type="component" value="Unassembled WGS sequence"/>
</dbReference>
<protein>
    <submittedName>
        <fullName evidence="1">Uncharacterized protein</fullName>
    </submittedName>
</protein>
<reference evidence="1" key="1">
    <citation type="submission" date="2018-02" db="EMBL/GenBank/DDBJ databases">
        <title>The genomes of Aspergillus section Nigri reveals drivers in fungal speciation.</title>
        <authorList>
            <consortium name="DOE Joint Genome Institute"/>
            <person name="Vesth T.C."/>
            <person name="Nybo J."/>
            <person name="Theobald S."/>
            <person name="Brandl J."/>
            <person name="Frisvad J.C."/>
            <person name="Nielsen K.F."/>
            <person name="Lyhne E.K."/>
            <person name="Kogle M.E."/>
            <person name="Kuo A."/>
            <person name="Riley R."/>
            <person name="Clum A."/>
            <person name="Nolan M."/>
            <person name="Lipzen A."/>
            <person name="Salamov A."/>
            <person name="Henrissat B."/>
            <person name="Wiebenga A."/>
            <person name="De vries R.P."/>
            <person name="Grigoriev I.V."/>
            <person name="Mortensen U.H."/>
            <person name="Andersen M.R."/>
            <person name="Baker S.E."/>
        </authorList>
    </citation>
    <scope>NUCLEOTIDE SEQUENCE</scope>
    <source>
        <strain evidence="1">CBS 621.78</strain>
    </source>
</reference>